<gene>
    <name evidence="1" type="ORF">SDC9_139009</name>
</gene>
<sequence length="153" mass="16072">MASVGGGPAAPLVAVDGAQLAVRRRPLVPDVDLVLDQPVDIRRALEEPEQFSEDSAGEDLLRGEQRKAGLQIEAHLIAEDAARPCSGPIGLVDAVIENMLQQIKILLHDVSSPRTSSSCGTIARNARPRWLIASFCSAVICAVVRGSAPGSSS</sequence>
<protein>
    <submittedName>
        <fullName evidence="1">Uncharacterized protein</fullName>
    </submittedName>
</protein>
<name>A0A645DRH8_9ZZZZ</name>
<organism evidence="1">
    <name type="scientific">bioreactor metagenome</name>
    <dbReference type="NCBI Taxonomy" id="1076179"/>
    <lineage>
        <taxon>unclassified sequences</taxon>
        <taxon>metagenomes</taxon>
        <taxon>ecological metagenomes</taxon>
    </lineage>
</organism>
<dbReference type="EMBL" id="VSSQ01038879">
    <property type="protein sequence ID" value="MPM91875.1"/>
    <property type="molecule type" value="Genomic_DNA"/>
</dbReference>
<dbReference type="AlphaFoldDB" id="A0A645DRH8"/>
<evidence type="ECO:0000313" key="1">
    <source>
        <dbReference type="EMBL" id="MPM91875.1"/>
    </source>
</evidence>
<proteinExistence type="predicted"/>
<accession>A0A645DRH8</accession>
<reference evidence="1" key="1">
    <citation type="submission" date="2019-08" db="EMBL/GenBank/DDBJ databases">
        <authorList>
            <person name="Kucharzyk K."/>
            <person name="Murdoch R.W."/>
            <person name="Higgins S."/>
            <person name="Loffler F."/>
        </authorList>
    </citation>
    <scope>NUCLEOTIDE SEQUENCE</scope>
</reference>
<comment type="caution">
    <text evidence="1">The sequence shown here is derived from an EMBL/GenBank/DDBJ whole genome shotgun (WGS) entry which is preliminary data.</text>
</comment>